<dbReference type="InterPro" id="IPR005000">
    <property type="entry name" value="Aldolase/citrate-lyase_domain"/>
</dbReference>
<feature type="binding site" evidence="5">
    <location>
        <position position="129"/>
    </location>
    <ligand>
        <name>substrate</name>
    </ligand>
</feature>
<evidence type="ECO:0000259" key="7">
    <source>
        <dbReference type="Pfam" id="PF03328"/>
    </source>
</evidence>
<dbReference type="GO" id="GO:0000287">
    <property type="term" value="F:magnesium ion binding"/>
    <property type="evidence" value="ECO:0007669"/>
    <property type="project" value="TreeGrafter"/>
</dbReference>
<evidence type="ECO:0000256" key="6">
    <source>
        <dbReference type="PIRSR" id="PIRSR015582-2"/>
    </source>
</evidence>
<evidence type="ECO:0000313" key="9">
    <source>
        <dbReference type="Proteomes" id="UP000305451"/>
    </source>
</evidence>
<evidence type="ECO:0000256" key="3">
    <source>
        <dbReference type="ARBA" id="ARBA00022723"/>
    </source>
</evidence>
<reference evidence="8 9" key="1">
    <citation type="journal article" date="2013" name="Int. J. Syst. Evol. Microbiol.">
        <title>Marinicauda pacifica gen. nov., sp. nov., a prosthecate alphaproteobacterium of the family Hyphomonadaceae isolated from deep seawater.</title>
        <authorList>
            <person name="Zhang X.Y."/>
            <person name="Li G.W."/>
            <person name="Wang C.S."/>
            <person name="Zhang Y.J."/>
            <person name="Xu X.W."/>
            <person name="Li H."/>
            <person name="Liu A."/>
            <person name="Liu C."/>
            <person name="Xie B.B."/>
            <person name="Qin Q.L."/>
            <person name="Xu Z."/>
            <person name="Chen X.L."/>
            <person name="Zhou B.C."/>
            <person name="Zhang Y.Z."/>
        </authorList>
    </citation>
    <scope>NUCLEOTIDE SEQUENCE [LARGE SCALE GENOMIC DNA]</scope>
    <source>
        <strain evidence="8 9">P-1 km-3</strain>
    </source>
</reference>
<sequence length="294" mass="31272">MTDETPVLKPHRSVLFVPADKPRAIEKACGLDADALILDLEDAVGEEGKAGAARSAPASIARWREAGKRALLRVNTINNAAFACDTAAAAEARPDAVVLPKVNRAETLLKARAGLQAAGYDGPVWAMIEAPAALLNMRLIGETAQETRLEALLAGTNDLTAILRCKLDQERSAIQAHLTQIVLAARAYGLLAIDGVFNNFQDRAGFEFEARAGRTLGFDGKSLIHPSQIDAANRAFSPSAQEREWARRVVALFDEPENAGSGAIAMDGQMVERLHLDAARAILAAATEDTGETG</sequence>
<feature type="binding site" evidence="6">
    <location>
        <position position="158"/>
    </location>
    <ligand>
        <name>Mg(2+)</name>
        <dbReference type="ChEBI" id="CHEBI:18420"/>
    </ligand>
</feature>
<dbReference type="OrthoDB" id="9800547at2"/>
<dbReference type="PANTHER" id="PTHR32308:SF10">
    <property type="entry name" value="CITRATE LYASE SUBUNIT BETA"/>
    <property type="match status" value="1"/>
</dbReference>
<keyword evidence="4 6" id="KW-0460">Magnesium</keyword>
<dbReference type="Pfam" id="PF03328">
    <property type="entry name" value="HpcH_HpaI"/>
    <property type="match status" value="1"/>
</dbReference>
<keyword evidence="8" id="KW-0456">Lyase</keyword>
<comment type="caution">
    <text evidence="8">The sequence shown here is derived from an EMBL/GenBank/DDBJ whole genome shotgun (WGS) entry which is preliminary data.</text>
</comment>
<evidence type="ECO:0000256" key="1">
    <source>
        <dbReference type="ARBA" id="ARBA00001946"/>
    </source>
</evidence>
<dbReference type="InterPro" id="IPR015813">
    <property type="entry name" value="Pyrv/PenolPyrv_kinase-like_dom"/>
</dbReference>
<feature type="binding site" evidence="6">
    <location>
        <position position="129"/>
    </location>
    <ligand>
        <name>Mg(2+)</name>
        <dbReference type="ChEBI" id="CHEBI:18420"/>
    </ligand>
</feature>
<keyword evidence="9" id="KW-1185">Reference proteome</keyword>
<evidence type="ECO:0000256" key="4">
    <source>
        <dbReference type="ARBA" id="ARBA00022842"/>
    </source>
</evidence>
<dbReference type="InterPro" id="IPR011206">
    <property type="entry name" value="Citrate_lyase_beta/mcl1/mcl2"/>
</dbReference>
<dbReference type="GO" id="GO:0016829">
    <property type="term" value="F:lyase activity"/>
    <property type="evidence" value="ECO:0007669"/>
    <property type="project" value="UniProtKB-KW"/>
</dbReference>
<comment type="similarity">
    <text evidence="2">Belongs to the HpcH/HpaI aldolase family.</text>
</comment>
<dbReference type="PIRSF" id="PIRSF015582">
    <property type="entry name" value="Cit_lyase_B"/>
    <property type="match status" value="1"/>
</dbReference>
<dbReference type="InterPro" id="IPR040442">
    <property type="entry name" value="Pyrv_kinase-like_dom_sf"/>
</dbReference>
<gene>
    <name evidence="8" type="ORF">E5162_12050</name>
</gene>
<proteinExistence type="inferred from homology"/>
<name>A0A4S2H9Y3_9PROT</name>
<feature type="binding site" evidence="5">
    <location>
        <position position="73"/>
    </location>
    <ligand>
        <name>substrate</name>
    </ligand>
</feature>
<dbReference type="SUPFAM" id="SSF51621">
    <property type="entry name" value="Phosphoenolpyruvate/pyruvate domain"/>
    <property type="match status" value="1"/>
</dbReference>
<dbReference type="EMBL" id="SRXV01000003">
    <property type="protein sequence ID" value="TGY92371.1"/>
    <property type="molecule type" value="Genomic_DNA"/>
</dbReference>
<comment type="cofactor">
    <cofactor evidence="1">
        <name>Mg(2+)</name>
        <dbReference type="ChEBI" id="CHEBI:18420"/>
    </cofactor>
</comment>
<evidence type="ECO:0000313" key="8">
    <source>
        <dbReference type="EMBL" id="TGY92371.1"/>
    </source>
</evidence>
<dbReference type="Gene3D" id="3.20.20.60">
    <property type="entry name" value="Phosphoenolpyruvate-binding domains"/>
    <property type="match status" value="1"/>
</dbReference>
<feature type="domain" description="HpcH/HpaI aldolase/citrate lyase" evidence="7">
    <location>
        <begin position="12"/>
        <end position="226"/>
    </location>
</feature>
<dbReference type="PANTHER" id="PTHR32308">
    <property type="entry name" value="LYASE BETA SUBUNIT, PUTATIVE (AFU_ORTHOLOGUE AFUA_4G13030)-RELATED"/>
    <property type="match status" value="1"/>
</dbReference>
<dbReference type="GO" id="GO:0006107">
    <property type="term" value="P:oxaloacetate metabolic process"/>
    <property type="evidence" value="ECO:0007669"/>
    <property type="project" value="TreeGrafter"/>
</dbReference>
<dbReference type="RefSeq" id="WP_135945505.1">
    <property type="nucleotide sequence ID" value="NZ_BMEI01000003.1"/>
</dbReference>
<dbReference type="AlphaFoldDB" id="A0A4S2H9Y3"/>
<dbReference type="Proteomes" id="UP000305451">
    <property type="component" value="Unassembled WGS sequence"/>
</dbReference>
<accession>A0A4S2H9Y3</accession>
<evidence type="ECO:0000256" key="5">
    <source>
        <dbReference type="PIRSR" id="PIRSR015582-1"/>
    </source>
</evidence>
<evidence type="ECO:0000256" key="2">
    <source>
        <dbReference type="ARBA" id="ARBA00005568"/>
    </source>
</evidence>
<keyword evidence="3 6" id="KW-0479">Metal-binding</keyword>
<protein>
    <submittedName>
        <fullName evidence="8">CoA ester lyase</fullName>
    </submittedName>
</protein>
<organism evidence="8 9">
    <name type="scientific">Marinicauda pacifica</name>
    <dbReference type="NCBI Taxonomy" id="1133559"/>
    <lineage>
        <taxon>Bacteria</taxon>
        <taxon>Pseudomonadati</taxon>
        <taxon>Pseudomonadota</taxon>
        <taxon>Alphaproteobacteria</taxon>
        <taxon>Maricaulales</taxon>
        <taxon>Maricaulaceae</taxon>
        <taxon>Marinicauda</taxon>
    </lineage>
</organism>